<protein>
    <submittedName>
        <fullName evidence="2">Ovule protein</fullName>
    </submittedName>
</protein>
<sequence>MNQLQTIIYCFTEKPICFKFIISLFTLQYFTNPQFSTINKSPKEQHKNVFFQNEKNSLLQLPPFSFLDNS</sequence>
<reference evidence="1" key="1">
    <citation type="submission" date="2014-07" db="EMBL/GenBank/DDBJ databases">
        <authorList>
            <person name="Martin A.A"/>
            <person name="De Silva N."/>
        </authorList>
    </citation>
    <scope>NUCLEOTIDE SEQUENCE</scope>
</reference>
<dbReference type="AlphaFoldDB" id="A0A0K0FKJ5"/>
<proteinExistence type="predicted"/>
<accession>A0A0K0FKJ5</accession>
<dbReference type="WBParaSite" id="SVE_0955900.1">
    <property type="protein sequence ID" value="SVE_0955900.1"/>
    <property type="gene ID" value="SVE_0955900"/>
</dbReference>
<evidence type="ECO:0000313" key="2">
    <source>
        <dbReference type="WBParaSite" id="SVE_0955900.1"/>
    </source>
</evidence>
<evidence type="ECO:0000313" key="1">
    <source>
        <dbReference type="Proteomes" id="UP000035680"/>
    </source>
</evidence>
<reference evidence="2" key="2">
    <citation type="submission" date="2015-08" db="UniProtKB">
        <authorList>
            <consortium name="WormBaseParasite"/>
        </authorList>
    </citation>
    <scope>IDENTIFICATION</scope>
</reference>
<dbReference type="Proteomes" id="UP000035680">
    <property type="component" value="Unassembled WGS sequence"/>
</dbReference>
<name>A0A0K0FKJ5_STRVS</name>
<organism evidence="1 2">
    <name type="scientific">Strongyloides venezuelensis</name>
    <name type="common">Threadworm</name>
    <dbReference type="NCBI Taxonomy" id="75913"/>
    <lineage>
        <taxon>Eukaryota</taxon>
        <taxon>Metazoa</taxon>
        <taxon>Ecdysozoa</taxon>
        <taxon>Nematoda</taxon>
        <taxon>Chromadorea</taxon>
        <taxon>Rhabditida</taxon>
        <taxon>Tylenchina</taxon>
        <taxon>Panagrolaimomorpha</taxon>
        <taxon>Strongyloidoidea</taxon>
        <taxon>Strongyloididae</taxon>
        <taxon>Strongyloides</taxon>
    </lineage>
</organism>
<keyword evidence="1" id="KW-1185">Reference proteome</keyword>